<dbReference type="OrthoDB" id="9799165at2"/>
<evidence type="ECO:0000313" key="1">
    <source>
        <dbReference type="EMBL" id="PRD48694.1"/>
    </source>
</evidence>
<dbReference type="PANTHER" id="PTHR41729:SF1">
    <property type="entry name" value="GLUTAMYL-TRNA SYNTHETASE"/>
    <property type="match status" value="1"/>
</dbReference>
<proteinExistence type="predicted"/>
<dbReference type="EMBL" id="PVBQ01000003">
    <property type="protein sequence ID" value="PRD48694.1"/>
    <property type="molecule type" value="Genomic_DNA"/>
</dbReference>
<dbReference type="AlphaFoldDB" id="A0A2S9J7F0"/>
<name>A0A2S9J7F0_9SPHI</name>
<comment type="caution">
    <text evidence="1">The sequence shown here is derived from an EMBL/GenBank/DDBJ whole genome shotgun (WGS) entry which is preliminary data.</text>
</comment>
<dbReference type="Pfam" id="PF13875">
    <property type="entry name" value="DUF4202"/>
    <property type="match status" value="1"/>
</dbReference>
<evidence type="ECO:0000313" key="2">
    <source>
        <dbReference type="Proteomes" id="UP000239711"/>
    </source>
</evidence>
<dbReference type="Proteomes" id="UP000239711">
    <property type="component" value="Unassembled WGS sequence"/>
</dbReference>
<dbReference type="InterPro" id="IPR025255">
    <property type="entry name" value="DUF4202"/>
</dbReference>
<dbReference type="RefSeq" id="WP_105716014.1">
    <property type="nucleotide sequence ID" value="NZ_PVBQ01000003.1"/>
</dbReference>
<keyword evidence="2" id="KW-1185">Reference proteome</keyword>
<dbReference type="PANTHER" id="PTHR41729">
    <property type="entry name" value="GLUTAMYL-TRNA SYNTHETASE"/>
    <property type="match status" value="1"/>
</dbReference>
<sequence>MHPNIQQTLDLFDDYNRQDPHIFVWQGTQYPQEYFLATKLYEWVLKLDPNASNALILASRCQHIGRWEIPRDSFPLDKSGYLQWRKTLANHHAEKAKVIMEQSKVPDTLIADVQEIILKKKLKVNPVVQTMENALCLVFLAYQYETFFPNHRAKIVNILRKSLLKMDRQGHHFALTLPYSTEGMAYIHEALDLLNDKKIG</sequence>
<gene>
    <name evidence="1" type="ORF">C5745_05740</name>
</gene>
<protein>
    <submittedName>
        <fullName evidence="1">DUF4202 domain-containing protein</fullName>
    </submittedName>
</protein>
<reference evidence="1 2" key="1">
    <citation type="submission" date="2018-02" db="EMBL/GenBank/DDBJ databases">
        <title>The draft genome of Sphingobacterium sp. 5JN-11.</title>
        <authorList>
            <person name="Liu L."/>
            <person name="Li L."/>
            <person name="Liang L."/>
            <person name="Zhang X."/>
            <person name="Wang T."/>
        </authorList>
    </citation>
    <scope>NUCLEOTIDE SEQUENCE [LARGE SCALE GENOMIC DNA]</scope>
    <source>
        <strain evidence="1 2">5JN-11</strain>
    </source>
</reference>
<accession>A0A2S9J7F0</accession>
<organism evidence="1 2">
    <name type="scientific">Sphingobacterium haloxyli</name>
    <dbReference type="NCBI Taxonomy" id="2100533"/>
    <lineage>
        <taxon>Bacteria</taxon>
        <taxon>Pseudomonadati</taxon>
        <taxon>Bacteroidota</taxon>
        <taxon>Sphingobacteriia</taxon>
        <taxon>Sphingobacteriales</taxon>
        <taxon>Sphingobacteriaceae</taxon>
        <taxon>Sphingobacterium</taxon>
    </lineage>
</organism>